<dbReference type="Gene3D" id="3.40.50.720">
    <property type="entry name" value="NAD(P)-binding Rossmann-like Domain"/>
    <property type="match status" value="1"/>
</dbReference>
<dbReference type="EMBL" id="CP048836">
    <property type="protein sequence ID" value="QID18924.1"/>
    <property type="molecule type" value="Genomic_DNA"/>
</dbReference>
<dbReference type="InterPro" id="IPR036291">
    <property type="entry name" value="NAD(P)-bd_dom_sf"/>
</dbReference>
<keyword evidence="2" id="KW-0560">Oxidoreductase</keyword>
<dbReference type="SUPFAM" id="SSF50129">
    <property type="entry name" value="GroES-like"/>
    <property type="match status" value="1"/>
</dbReference>
<dbReference type="PROSITE" id="PS01162">
    <property type="entry name" value="QOR_ZETA_CRYSTAL"/>
    <property type="match status" value="1"/>
</dbReference>
<gene>
    <name evidence="4" type="ORF">G3580_15625</name>
</gene>
<proteinExistence type="predicted"/>
<dbReference type="Gene3D" id="3.90.180.10">
    <property type="entry name" value="Medium-chain alcohol dehydrogenases, catalytic domain"/>
    <property type="match status" value="1"/>
</dbReference>
<name>A0A6C1B9J8_9RHOO</name>
<dbReference type="InterPro" id="IPR002364">
    <property type="entry name" value="Quin_OxRdtase/zeta-crystal_CS"/>
</dbReference>
<sequence>MTHAIRFEQTGGPEVLQWVAVDVPPPGPGEVSLRHTAVGLNYIDTYHRSGLYPVELPSGLGVEAAGVVTALGPGVDHLAVGDRVAYAGGPLGAYAEARTMPAAPLVKLPDAVGDEVAAAMMLQGLTAQYLLRQTYVVKPGDTILVHAAAGGVGLLLCQWAKHLGATVIGTVGSAEKATLARAHGCDHTILYREEPFAERVRELTGGQGVPVVYDAVGKDTFMDSLACLRPMGLMVSFGNASGAVPPVDLGLLAKMGSLFVTRPTLFTYAAERERLDQMAAELFDVVGRGIVKVEINQRYALAEAAQAHRDLEARRTTGSTVLVVA</sequence>
<reference evidence="4 5" key="1">
    <citation type="submission" date="2020-02" db="EMBL/GenBank/DDBJ databases">
        <title>Nitrogenibacter mangrovi gen. nov., sp. nov. isolated from mangrove sediment, a denitrifying betaproteobacterium.</title>
        <authorList>
            <person name="Liao H."/>
            <person name="Tian Y."/>
        </authorList>
    </citation>
    <scope>NUCLEOTIDE SEQUENCE [LARGE SCALE GENOMIC DNA]</scope>
    <source>
        <strain evidence="4 5">M9-3-2</strain>
    </source>
</reference>
<evidence type="ECO:0000313" key="5">
    <source>
        <dbReference type="Proteomes" id="UP000501991"/>
    </source>
</evidence>
<dbReference type="FunFam" id="3.40.50.720:FF:000053">
    <property type="entry name" value="Quinone oxidoreductase 1"/>
    <property type="match status" value="1"/>
</dbReference>
<dbReference type="PANTHER" id="PTHR48106">
    <property type="entry name" value="QUINONE OXIDOREDUCTASE PIG3-RELATED"/>
    <property type="match status" value="1"/>
</dbReference>
<dbReference type="InterPro" id="IPR020843">
    <property type="entry name" value="ER"/>
</dbReference>
<keyword evidence="1" id="KW-0521">NADP</keyword>
<dbReference type="SUPFAM" id="SSF51735">
    <property type="entry name" value="NAD(P)-binding Rossmann-fold domains"/>
    <property type="match status" value="1"/>
</dbReference>
<dbReference type="GO" id="GO:0035925">
    <property type="term" value="F:mRNA 3'-UTR AU-rich region binding"/>
    <property type="evidence" value="ECO:0007669"/>
    <property type="project" value="TreeGrafter"/>
</dbReference>
<feature type="domain" description="Enoyl reductase (ER)" evidence="3">
    <location>
        <begin position="11"/>
        <end position="322"/>
    </location>
</feature>
<accession>A0A6C1B9J8</accession>
<organism evidence="4 5">
    <name type="scientific">Nitrogeniibacter mangrovi</name>
    <dbReference type="NCBI Taxonomy" id="2016596"/>
    <lineage>
        <taxon>Bacteria</taxon>
        <taxon>Pseudomonadati</taxon>
        <taxon>Pseudomonadota</taxon>
        <taxon>Betaproteobacteria</taxon>
        <taxon>Rhodocyclales</taxon>
        <taxon>Zoogloeaceae</taxon>
        <taxon>Nitrogeniibacter</taxon>
    </lineage>
</organism>
<dbReference type="GO" id="GO:0003960">
    <property type="term" value="F:quinone reductase (NADPH) activity"/>
    <property type="evidence" value="ECO:0007669"/>
    <property type="project" value="InterPro"/>
</dbReference>
<dbReference type="Proteomes" id="UP000501991">
    <property type="component" value="Chromosome"/>
</dbReference>
<evidence type="ECO:0000313" key="4">
    <source>
        <dbReference type="EMBL" id="QID18924.1"/>
    </source>
</evidence>
<dbReference type="CDD" id="cd05286">
    <property type="entry name" value="QOR2"/>
    <property type="match status" value="1"/>
</dbReference>
<protein>
    <submittedName>
        <fullName evidence="4">Quinone oxidoreductase</fullName>
    </submittedName>
</protein>
<keyword evidence="5" id="KW-1185">Reference proteome</keyword>
<evidence type="ECO:0000256" key="1">
    <source>
        <dbReference type="ARBA" id="ARBA00022857"/>
    </source>
</evidence>
<dbReference type="GO" id="GO:0070402">
    <property type="term" value="F:NADPH binding"/>
    <property type="evidence" value="ECO:0007669"/>
    <property type="project" value="TreeGrafter"/>
</dbReference>
<dbReference type="InterPro" id="IPR047618">
    <property type="entry name" value="QOR-like"/>
</dbReference>
<dbReference type="SMART" id="SM00829">
    <property type="entry name" value="PKS_ER"/>
    <property type="match status" value="1"/>
</dbReference>
<evidence type="ECO:0000259" key="3">
    <source>
        <dbReference type="SMART" id="SM00829"/>
    </source>
</evidence>
<dbReference type="PANTHER" id="PTHR48106:SF13">
    <property type="entry name" value="QUINONE OXIDOREDUCTASE-RELATED"/>
    <property type="match status" value="1"/>
</dbReference>
<dbReference type="AlphaFoldDB" id="A0A6C1B9J8"/>
<dbReference type="InterPro" id="IPR013154">
    <property type="entry name" value="ADH-like_N"/>
</dbReference>
<dbReference type="KEGG" id="azq:G3580_15625"/>
<dbReference type="Pfam" id="PF00107">
    <property type="entry name" value="ADH_zinc_N"/>
    <property type="match status" value="1"/>
</dbReference>
<dbReference type="Pfam" id="PF08240">
    <property type="entry name" value="ADH_N"/>
    <property type="match status" value="1"/>
</dbReference>
<dbReference type="InterPro" id="IPR013149">
    <property type="entry name" value="ADH-like_C"/>
</dbReference>
<dbReference type="RefSeq" id="WP_173767051.1">
    <property type="nucleotide sequence ID" value="NZ_CP048836.1"/>
</dbReference>
<evidence type="ECO:0000256" key="2">
    <source>
        <dbReference type="ARBA" id="ARBA00023002"/>
    </source>
</evidence>
<dbReference type="InterPro" id="IPR011032">
    <property type="entry name" value="GroES-like_sf"/>
</dbReference>
<dbReference type="NCBIfam" id="NF008024">
    <property type="entry name" value="PRK10754.1"/>
    <property type="match status" value="1"/>
</dbReference>
<dbReference type="GO" id="GO:0005829">
    <property type="term" value="C:cytosol"/>
    <property type="evidence" value="ECO:0007669"/>
    <property type="project" value="TreeGrafter"/>
</dbReference>
<dbReference type="GO" id="GO:0008270">
    <property type="term" value="F:zinc ion binding"/>
    <property type="evidence" value="ECO:0007669"/>
    <property type="project" value="InterPro"/>
</dbReference>